<evidence type="ECO:0000256" key="5">
    <source>
        <dbReference type="ARBA" id="ARBA00022847"/>
    </source>
</evidence>
<evidence type="ECO:0000256" key="8">
    <source>
        <dbReference type="SAM" id="Phobius"/>
    </source>
</evidence>
<keyword evidence="4 8" id="KW-0812">Transmembrane</keyword>
<evidence type="ECO:0000256" key="4">
    <source>
        <dbReference type="ARBA" id="ARBA00022692"/>
    </source>
</evidence>
<proteinExistence type="predicted"/>
<keyword evidence="2" id="KW-0813">Transport</keyword>
<evidence type="ECO:0000313" key="10">
    <source>
        <dbReference type="Proteomes" id="UP000077875"/>
    </source>
</evidence>
<evidence type="ECO:0000256" key="7">
    <source>
        <dbReference type="ARBA" id="ARBA00023136"/>
    </source>
</evidence>
<dbReference type="KEGG" id="haa:A5892_05550"/>
<feature type="transmembrane region" description="Helical" evidence="8">
    <location>
        <begin position="335"/>
        <end position="352"/>
    </location>
</feature>
<evidence type="ECO:0000256" key="3">
    <source>
        <dbReference type="ARBA" id="ARBA00022475"/>
    </source>
</evidence>
<feature type="transmembrane region" description="Helical" evidence="8">
    <location>
        <begin position="223"/>
        <end position="249"/>
    </location>
</feature>
<dbReference type="InterPro" id="IPR036458">
    <property type="entry name" value="Na:dicarbo_symporter_sf"/>
</dbReference>
<feature type="transmembrane region" description="Helical" evidence="8">
    <location>
        <begin position="50"/>
        <end position="68"/>
    </location>
</feature>
<feature type="transmembrane region" description="Helical" evidence="8">
    <location>
        <begin position="188"/>
        <end position="211"/>
    </location>
</feature>
<keyword evidence="6 8" id="KW-1133">Transmembrane helix</keyword>
<sequence length="421" mass="43697">MSAPAPGNAPTSAGFRLALWQQIMIALALGLVAGQLLGEKAEYLKPIGDLFINAIMMLIVPLIFASLIQGITSMSDPAKMGRVGGKTAAIYMLTTVFAISLGMFAAWLFQPGAGTGMSFAAQGGEAATEAPSLAQILIDLVPRNPLAAMAEGNILQIIVFSLILGISLSLIGDAAAPMVRGIDSLAQAMFKMTSLVMACAPIGVFALISYVSGRYGLEVLVPLAKIIGVVYVTCIFHVLVVYSGMVAVFTRLNPLRWLHGSIDALMVGFSTTSGAATLPVSLRCATKHLGVSKGVAGFVLPVGATINMDGTAIYQGAVTLFIAQLIGVELTTMDYLMIVITGTLATIGTAGVPGAGLIMLSIILVQVGLPLEAVAVIAGIDRILDMARTTVNVAGDLMTSVVVGHSEGELDREVYDTPRIT</sequence>
<feature type="transmembrane region" description="Helical" evidence="8">
    <location>
        <begin position="17"/>
        <end position="38"/>
    </location>
</feature>
<gene>
    <name evidence="9" type="ORF">A5892_05550</name>
</gene>
<evidence type="ECO:0000256" key="1">
    <source>
        <dbReference type="ARBA" id="ARBA00004651"/>
    </source>
</evidence>
<comment type="subcellular location">
    <subcellularLocation>
        <location evidence="1">Cell membrane</location>
        <topology evidence="1">Multi-pass membrane protein</topology>
    </subcellularLocation>
</comment>
<dbReference type="RefSeq" id="WP_064121955.1">
    <property type="nucleotide sequence ID" value="NZ_CP015243.1"/>
</dbReference>
<feature type="transmembrane region" description="Helical" evidence="8">
    <location>
        <begin position="89"/>
        <end position="109"/>
    </location>
</feature>
<dbReference type="Proteomes" id="UP000077875">
    <property type="component" value="Chromosome"/>
</dbReference>
<keyword evidence="10" id="KW-1185">Reference proteome</keyword>
<dbReference type="PRINTS" id="PR00173">
    <property type="entry name" value="EDTRNSPORT"/>
</dbReference>
<evidence type="ECO:0000256" key="2">
    <source>
        <dbReference type="ARBA" id="ARBA00022448"/>
    </source>
</evidence>
<keyword evidence="7 8" id="KW-0472">Membrane</keyword>
<dbReference type="AlphaFoldDB" id="A0A172YCP0"/>
<feature type="transmembrane region" description="Helical" evidence="8">
    <location>
        <begin position="154"/>
        <end position="176"/>
    </location>
</feature>
<name>A0A172YCP0_9GAMM</name>
<dbReference type="PANTHER" id="PTHR42865">
    <property type="entry name" value="PROTON/GLUTAMATE-ASPARTATE SYMPORTER"/>
    <property type="match status" value="1"/>
</dbReference>
<dbReference type="Pfam" id="PF00375">
    <property type="entry name" value="SDF"/>
    <property type="match status" value="1"/>
</dbReference>
<keyword evidence="3" id="KW-1003">Cell membrane</keyword>
<keyword evidence="5" id="KW-0769">Symport</keyword>
<reference evidence="9 10" key="1">
    <citation type="submission" date="2016-04" db="EMBL/GenBank/DDBJ databases">
        <title>Complete Genome Sequence of Halotalea alkalilenta IHB B 13600.</title>
        <authorList>
            <person name="Swarnkar M.K."/>
            <person name="Sharma A."/>
            <person name="Kaushal K."/>
            <person name="Soni R."/>
            <person name="Rana S."/>
            <person name="Singh A.K."/>
            <person name="Gulati A."/>
        </authorList>
    </citation>
    <scope>NUCLEOTIDE SEQUENCE [LARGE SCALE GENOMIC DNA]</scope>
    <source>
        <strain evidence="9 10">IHB B 13600</strain>
    </source>
</reference>
<protein>
    <submittedName>
        <fullName evidence="9">Sodium:dicarboxylate symporter</fullName>
    </submittedName>
</protein>
<dbReference type="PANTHER" id="PTHR42865:SF7">
    <property type="entry name" value="PROTON_GLUTAMATE-ASPARTATE SYMPORTER"/>
    <property type="match status" value="1"/>
</dbReference>
<evidence type="ECO:0000313" key="9">
    <source>
        <dbReference type="EMBL" id="ANF56997.1"/>
    </source>
</evidence>
<dbReference type="Gene3D" id="1.10.3860.10">
    <property type="entry name" value="Sodium:dicarboxylate symporter"/>
    <property type="match status" value="1"/>
</dbReference>
<dbReference type="STRING" id="376489.A5892_05550"/>
<dbReference type="FunFam" id="1.10.3860.10:FF:000001">
    <property type="entry name" value="C4-dicarboxylate transport protein"/>
    <property type="match status" value="1"/>
</dbReference>
<dbReference type="SUPFAM" id="SSF118215">
    <property type="entry name" value="Proton glutamate symport protein"/>
    <property type="match status" value="1"/>
</dbReference>
<dbReference type="EMBL" id="CP015243">
    <property type="protein sequence ID" value="ANF56997.1"/>
    <property type="molecule type" value="Genomic_DNA"/>
</dbReference>
<evidence type="ECO:0000256" key="6">
    <source>
        <dbReference type="ARBA" id="ARBA00022989"/>
    </source>
</evidence>
<organism evidence="9 10">
    <name type="scientific">Halotalea alkalilenta</name>
    <dbReference type="NCBI Taxonomy" id="376489"/>
    <lineage>
        <taxon>Bacteria</taxon>
        <taxon>Pseudomonadati</taxon>
        <taxon>Pseudomonadota</taxon>
        <taxon>Gammaproteobacteria</taxon>
        <taxon>Oceanospirillales</taxon>
        <taxon>Halomonadaceae</taxon>
        <taxon>Halotalea</taxon>
    </lineage>
</organism>
<feature type="transmembrane region" description="Helical" evidence="8">
    <location>
        <begin position="358"/>
        <end position="380"/>
    </location>
</feature>
<dbReference type="GO" id="GO:0005886">
    <property type="term" value="C:plasma membrane"/>
    <property type="evidence" value="ECO:0007669"/>
    <property type="project" value="UniProtKB-SubCell"/>
</dbReference>
<dbReference type="GO" id="GO:0015293">
    <property type="term" value="F:symporter activity"/>
    <property type="evidence" value="ECO:0007669"/>
    <property type="project" value="UniProtKB-KW"/>
</dbReference>
<dbReference type="InterPro" id="IPR001991">
    <property type="entry name" value="Na-dicarboxylate_symporter"/>
</dbReference>
<accession>A0A172YCP0</accession>
<dbReference type="GO" id="GO:0006835">
    <property type="term" value="P:dicarboxylic acid transport"/>
    <property type="evidence" value="ECO:0007669"/>
    <property type="project" value="TreeGrafter"/>
</dbReference>